<gene>
    <name evidence="1" type="ORF">SAMN04488021_12424</name>
</gene>
<reference evidence="1 2" key="1">
    <citation type="submission" date="2016-10" db="EMBL/GenBank/DDBJ databases">
        <authorList>
            <person name="de Groot N.N."/>
        </authorList>
    </citation>
    <scope>NUCLEOTIDE SEQUENCE [LARGE SCALE GENOMIC DNA]</scope>
    <source>
        <strain evidence="1 2">DSM 8537</strain>
    </source>
</reference>
<dbReference type="STRING" id="34004.SAMN04488021_12424"/>
<protein>
    <submittedName>
        <fullName evidence="1">Polar amino acid transport system substrate-binding protein</fullName>
    </submittedName>
</protein>
<organism evidence="1 2">
    <name type="scientific">Paracoccus aminovorans</name>
    <dbReference type="NCBI Taxonomy" id="34004"/>
    <lineage>
        <taxon>Bacteria</taxon>
        <taxon>Pseudomonadati</taxon>
        <taxon>Pseudomonadota</taxon>
        <taxon>Alphaproteobacteria</taxon>
        <taxon>Rhodobacterales</taxon>
        <taxon>Paracoccaceae</taxon>
        <taxon>Paracoccus</taxon>
    </lineage>
</organism>
<dbReference type="Gene3D" id="3.40.190.10">
    <property type="entry name" value="Periplasmic binding protein-like II"/>
    <property type="match status" value="2"/>
</dbReference>
<name>A0A1I3BS00_9RHOB</name>
<proteinExistence type="predicted"/>
<dbReference type="EMBL" id="FOPU01000024">
    <property type="protein sequence ID" value="SFH64960.1"/>
    <property type="molecule type" value="Genomic_DNA"/>
</dbReference>
<dbReference type="Proteomes" id="UP000183635">
    <property type="component" value="Unassembled WGS sequence"/>
</dbReference>
<accession>A0A1I3BS00</accession>
<dbReference type="SUPFAM" id="SSF53850">
    <property type="entry name" value="Periplasmic binding protein-like II"/>
    <property type="match status" value="1"/>
</dbReference>
<dbReference type="AlphaFoldDB" id="A0A1I3BS00"/>
<sequence length="189" mass="19687">MANASIVCETAPGRFTGPVADLAARLAAALRLEARILPFASGGAILAEAGAWDIAVLAVDAARTQVRYVHEVAQVSATLAGRRGMSCREADRHSVRIATARGAAYETHLLGKLAQAEVISFDTPAAARDAMLAGVCDFAAGIRATLQSSLAGRADIHLMQDDFLTVSQALAVPAEHEEAALFLAKLLVP</sequence>
<evidence type="ECO:0000313" key="1">
    <source>
        <dbReference type="EMBL" id="SFH64960.1"/>
    </source>
</evidence>
<keyword evidence="2" id="KW-1185">Reference proteome</keyword>
<evidence type="ECO:0000313" key="2">
    <source>
        <dbReference type="Proteomes" id="UP000183635"/>
    </source>
</evidence>